<evidence type="ECO:0000313" key="1">
    <source>
        <dbReference type="EMBL" id="MBC8535721.1"/>
    </source>
</evidence>
<dbReference type="EMBL" id="JACRSP010000001">
    <property type="protein sequence ID" value="MBC8535721.1"/>
    <property type="molecule type" value="Genomic_DNA"/>
</dbReference>
<gene>
    <name evidence="1" type="ORF">H8695_03325</name>
</gene>
<dbReference type="RefSeq" id="WP_249299450.1">
    <property type="nucleotide sequence ID" value="NZ_JACRSP010000001.1"/>
</dbReference>
<organism evidence="1 2">
    <name type="scientific">Feifania hominis</name>
    <dbReference type="NCBI Taxonomy" id="2763660"/>
    <lineage>
        <taxon>Bacteria</taxon>
        <taxon>Bacillati</taxon>
        <taxon>Bacillota</taxon>
        <taxon>Clostridia</taxon>
        <taxon>Eubacteriales</taxon>
        <taxon>Feifaniaceae</taxon>
        <taxon>Feifania</taxon>
    </lineage>
</organism>
<protein>
    <submittedName>
        <fullName evidence="1">AAA family ATPase</fullName>
    </submittedName>
</protein>
<dbReference type="Gene3D" id="3.40.50.300">
    <property type="entry name" value="P-loop containing nucleotide triphosphate hydrolases"/>
    <property type="match status" value="1"/>
</dbReference>
<evidence type="ECO:0000313" key="2">
    <source>
        <dbReference type="Proteomes" id="UP000620366"/>
    </source>
</evidence>
<proteinExistence type="predicted"/>
<dbReference type="SUPFAM" id="SSF52540">
    <property type="entry name" value="P-loop containing nucleoside triphosphate hydrolases"/>
    <property type="match status" value="1"/>
</dbReference>
<accession>A0A926DD95</accession>
<sequence>MKKLIVINGTMGVGKSTVCRELTKLLTPCAWLDGDWCWMMNPFAVDDENIAMVTDNICHLLRGFLQNSHFEYVIFCWVIHEKAILDGLLAQLGDLDYSLSVITLSASPEALQARLLRDVSAGLRDEGIVARSLARLPLYASMDTFHLDVSDRSAADAACQIAALVKTE</sequence>
<keyword evidence="2" id="KW-1185">Reference proteome</keyword>
<dbReference type="Proteomes" id="UP000620366">
    <property type="component" value="Unassembled WGS sequence"/>
</dbReference>
<dbReference type="InterPro" id="IPR027417">
    <property type="entry name" value="P-loop_NTPase"/>
</dbReference>
<dbReference type="Pfam" id="PF13238">
    <property type="entry name" value="AAA_18"/>
    <property type="match status" value="1"/>
</dbReference>
<comment type="caution">
    <text evidence="1">The sequence shown here is derived from an EMBL/GenBank/DDBJ whole genome shotgun (WGS) entry which is preliminary data.</text>
</comment>
<dbReference type="AlphaFoldDB" id="A0A926DD95"/>
<name>A0A926DD95_9FIRM</name>
<reference evidence="1" key="1">
    <citation type="submission" date="2020-08" db="EMBL/GenBank/DDBJ databases">
        <title>Genome public.</title>
        <authorList>
            <person name="Liu C."/>
            <person name="Sun Q."/>
        </authorList>
    </citation>
    <scope>NUCLEOTIDE SEQUENCE</scope>
    <source>
        <strain evidence="1">BX7</strain>
    </source>
</reference>